<evidence type="ECO:0008006" key="3">
    <source>
        <dbReference type="Google" id="ProtNLM"/>
    </source>
</evidence>
<organism evidence="1 2">
    <name type="scientific">Cycloclasticus pugetii</name>
    <dbReference type="NCBI Taxonomy" id="34068"/>
    <lineage>
        <taxon>Bacteria</taxon>
        <taxon>Pseudomonadati</taxon>
        <taxon>Pseudomonadota</taxon>
        <taxon>Gammaproteobacteria</taxon>
        <taxon>Thiotrichales</taxon>
        <taxon>Piscirickettsiaceae</taxon>
        <taxon>Cycloclasticus</taxon>
    </lineage>
</organism>
<proteinExistence type="predicted"/>
<dbReference type="RefSeq" id="WP_015005308.1">
    <property type="nucleotide sequence ID" value="NZ_JARGOU010000034.1"/>
</dbReference>
<protein>
    <recommendedName>
        <fullName evidence="3">Addiction module component</fullName>
    </recommendedName>
</protein>
<dbReference type="Proteomes" id="UP000015462">
    <property type="component" value="Unassembled WGS sequence"/>
</dbReference>
<sequence length="77" mass="9247">MSQKPLPLDIQKKIVIDFLKQCNDYSELMLNKYQQQLSDQDLKDSASQKIHDWNTYKDFNEYAINELDGDELDDWFK</sequence>
<reference evidence="1 2" key="1">
    <citation type="journal article" date="2013" name="Genome Announc.">
        <title>Genome Sequence of the Pyrene- and Fluoranthene-Degrading Bacterium Cycloclasticus sp. Strain PY97M.</title>
        <authorList>
            <person name="Cui Z."/>
            <person name="Xu G."/>
            <person name="Li Q."/>
            <person name="Gao W."/>
            <person name="Zheng L."/>
        </authorList>
    </citation>
    <scope>NUCLEOTIDE SEQUENCE [LARGE SCALE GENOMIC DNA]</scope>
    <source>
        <strain evidence="1 2">PY97M</strain>
    </source>
</reference>
<evidence type="ECO:0000313" key="1">
    <source>
        <dbReference type="EMBL" id="EPD14325.1"/>
    </source>
</evidence>
<comment type="caution">
    <text evidence="1">The sequence shown here is derived from an EMBL/GenBank/DDBJ whole genome shotgun (WGS) entry which is preliminary data.</text>
</comment>
<accession>A0AB33Z4L9</accession>
<evidence type="ECO:0000313" key="2">
    <source>
        <dbReference type="Proteomes" id="UP000015462"/>
    </source>
</evidence>
<keyword evidence="2" id="KW-1185">Reference proteome</keyword>
<dbReference type="AlphaFoldDB" id="A0AB33Z4L9"/>
<name>A0AB33Z4L9_9GAMM</name>
<gene>
    <name evidence="1" type="ORF">L196_02470</name>
</gene>
<dbReference type="EMBL" id="ASHL01000001">
    <property type="protein sequence ID" value="EPD14325.1"/>
    <property type="molecule type" value="Genomic_DNA"/>
</dbReference>